<dbReference type="AlphaFoldDB" id="A0A2U3D6K2"/>
<protein>
    <recommendedName>
        <fullName evidence="4">Peptidase M48 domain-containing protein</fullName>
    </recommendedName>
</protein>
<feature type="transmembrane region" description="Helical" evidence="1">
    <location>
        <begin position="102"/>
        <end position="122"/>
    </location>
</feature>
<evidence type="ECO:0000256" key="1">
    <source>
        <dbReference type="SAM" id="Phobius"/>
    </source>
</evidence>
<feature type="transmembrane region" description="Helical" evidence="1">
    <location>
        <begin position="70"/>
        <end position="96"/>
    </location>
</feature>
<comment type="caution">
    <text evidence="2">The sequence shown here is derived from an EMBL/GenBank/DDBJ whole genome shotgun (WGS) entry which is preliminary data.</text>
</comment>
<dbReference type="OrthoDB" id="7870694at2"/>
<reference evidence="2 3" key="1">
    <citation type="submission" date="2016-11" db="EMBL/GenBank/DDBJ databases">
        <title>Comparative genomics of Acidibacillus ferroxidans species.</title>
        <authorList>
            <person name="Oliveira G."/>
            <person name="Nunes G."/>
            <person name="Oliveira R."/>
            <person name="Araujo F."/>
            <person name="Salim A."/>
            <person name="Scholte L."/>
            <person name="Morais D."/>
            <person name="Nancucheo I."/>
            <person name="Johnson D.B."/>
            <person name="Grail B."/>
            <person name="Bittencourt J."/>
            <person name="Valadares R."/>
        </authorList>
    </citation>
    <scope>NUCLEOTIDE SEQUENCE [LARGE SCALE GENOMIC DNA]</scope>
    <source>
        <strain evidence="2 3">Y002</strain>
    </source>
</reference>
<proteinExistence type="predicted"/>
<keyword evidence="3" id="KW-1185">Reference proteome</keyword>
<dbReference type="Proteomes" id="UP000245380">
    <property type="component" value="Unassembled WGS sequence"/>
</dbReference>
<gene>
    <name evidence="2" type="ORF">BM613_11365</name>
</gene>
<evidence type="ECO:0000313" key="2">
    <source>
        <dbReference type="EMBL" id="PWI56914.1"/>
    </source>
</evidence>
<accession>A0A2U3D6K2</accession>
<keyword evidence="1" id="KW-0472">Membrane</keyword>
<sequence>MTETTLTCPKCSAQVPMHYGYITWCECGWQLDLPTDWEEDKRLRAKYRRAQQVYENVRAKRANDPLLWRARLVITLVGMLVFAWFIFYLGITFALFKLHTLIATLLGSLLALGLFLPFEFLWKFPECTTPLTQKHAPQGFARLNKLTAVLNRSPITRLDIMPNGMQIRTIQPLLRRQQCVQISLPLLYLLDDELLLLGIARELHLHRYLRRKSIAGAIWAQKILTLASEIIRNDTPSFNARIPHSMPPVHETYRFTANVASSRSTIYFLQMLTRPLSFIPQALAQLLDSHLAILQHRAIYEIDQTLADQYGTHALVRYFEVLSLATPVRFARTDHPYTANGRIEEELQSIRQRISTLLRRERERLLRTAPEDDLERPLLWWQIECITPNASTIERTSNNVLPHSLQSGTTQLITELLQHVSKAKERTTV</sequence>
<dbReference type="EMBL" id="MPDK01000023">
    <property type="protein sequence ID" value="PWI56914.1"/>
    <property type="molecule type" value="Genomic_DNA"/>
</dbReference>
<evidence type="ECO:0008006" key="4">
    <source>
        <dbReference type="Google" id="ProtNLM"/>
    </source>
</evidence>
<keyword evidence="1" id="KW-1133">Transmembrane helix</keyword>
<dbReference type="RefSeq" id="WP_109431326.1">
    <property type="nucleotide sequence ID" value="NZ_MPDK01000023.1"/>
</dbReference>
<evidence type="ECO:0000313" key="3">
    <source>
        <dbReference type="Proteomes" id="UP000245380"/>
    </source>
</evidence>
<keyword evidence="1" id="KW-0812">Transmembrane</keyword>
<organism evidence="2 3">
    <name type="scientific">Sulfoacidibacillus thermotolerans</name>
    <name type="common">Acidibacillus sulfuroxidans</name>
    <dbReference type="NCBI Taxonomy" id="1765684"/>
    <lineage>
        <taxon>Bacteria</taxon>
        <taxon>Bacillati</taxon>
        <taxon>Bacillota</taxon>
        <taxon>Bacilli</taxon>
        <taxon>Bacillales</taxon>
        <taxon>Alicyclobacillaceae</taxon>
        <taxon>Sulfoacidibacillus</taxon>
    </lineage>
</organism>
<name>A0A2U3D6K2_SULT2</name>